<keyword evidence="7" id="KW-1185">Reference proteome</keyword>
<dbReference type="RefSeq" id="WP_110034247.1">
    <property type="nucleotide sequence ID" value="NZ_QGTR01000007.1"/>
</dbReference>
<dbReference type="InterPro" id="IPR029062">
    <property type="entry name" value="Class_I_gatase-like"/>
</dbReference>
<proteinExistence type="inferred from homology"/>
<evidence type="ECO:0000256" key="2">
    <source>
        <dbReference type="ARBA" id="ARBA00052718"/>
    </source>
</evidence>
<comment type="catalytic activity">
    <reaction evidence="2">
        <text>4-(gamma-L-glutamylamino)butanoate + H2O = 4-aminobutanoate + L-glutamate</text>
        <dbReference type="Rhea" id="RHEA:19737"/>
        <dbReference type="ChEBI" id="CHEBI:15377"/>
        <dbReference type="ChEBI" id="CHEBI:29985"/>
        <dbReference type="ChEBI" id="CHEBI:58800"/>
        <dbReference type="ChEBI" id="CHEBI:59888"/>
        <dbReference type="EC" id="3.5.1.94"/>
    </reaction>
</comment>
<dbReference type="EMBL" id="QGTR01000007">
    <property type="protein sequence ID" value="PWV97178.1"/>
    <property type="molecule type" value="Genomic_DNA"/>
</dbReference>
<dbReference type="PANTHER" id="PTHR43235:SF1">
    <property type="entry name" value="GLUTAMINE AMIDOTRANSFERASE PB2B2.05-RELATED"/>
    <property type="match status" value="1"/>
</dbReference>
<dbReference type="Gene3D" id="3.40.50.880">
    <property type="match status" value="1"/>
</dbReference>
<evidence type="ECO:0000256" key="1">
    <source>
        <dbReference type="ARBA" id="ARBA00011083"/>
    </source>
</evidence>
<evidence type="ECO:0000256" key="4">
    <source>
        <dbReference type="ARBA" id="ARBA00060634"/>
    </source>
</evidence>
<dbReference type="GO" id="GO:0033969">
    <property type="term" value="F:gamma-glutamyl-gamma-aminobutyrate hydrolase activity"/>
    <property type="evidence" value="ECO:0007669"/>
    <property type="project" value="UniProtKB-EC"/>
</dbReference>
<dbReference type="CDD" id="cd01745">
    <property type="entry name" value="GATase1_2"/>
    <property type="match status" value="1"/>
</dbReference>
<dbReference type="AlphaFoldDB" id="A0A317PE41"/>
<dbReference type="Proteomes" id="UP000246352">
    <property type="component" value="Unassembled WGS sequence"/>
</dbReference>
<dbReference type="FunFam" id="3.40.50.880:FF:000030">
    <property type="entry name" value="Gamma-glutamyl-gamma-aminobutyrate hydrolase PuuD"/>
    <property type="match status" value="1"/>
</dbReference>
<dbReference type="EC" id="3.5.1.94" evidence="5"/>
<comment type="caution">
    <text evidence="6">The sequence shown here is derived from an EMBL/GenBank/DDBJ whole genome shotgun (WGS) entry which is preliminary data.</text>
</comment>
<dbReference type="GO" id="GO:0005829">
    <property type="term" value="C:cytosol"/>
    <property type="evidence" value="ECO:0007669"/>
    <property type="project" value="TreeGrafter"/>
</dbReference>
<dbReference type="PANTHER" id="PTHR43235">
    <property type="entry name" value="GLUTAMINE AMIDOTRANSFERASE PB2B2.05-RELATED"/>
    <property type="match status" value="1"/>
</dbReference>
<dbReference type="Pfam" id="PF07722">
    <property type="entry name" value="Peptidase_C26"/>
    <property type="match status" value="1"/>
</dbReference>
<protein>
    <recommendedName>
        <fullName evidence="5">gamma-glutamyl-gamma-aminobutyrate hydrolase</fullName>
        <ecNumber evidence="5">3.5.1.94</ecNumber>
    </recommendedName>
</protein>
<evidence type="ECO:0000313" key="7">
    <source>
        <dbReference type="Proteomes" id="UP000246352"/>
    </source>
</evidence>
<evidence type="ECO:0000313" key="6">
    <source>
        <dbReference type="EMBL" id="PWV97178.1"/>
    </source>
</evidence>
<reference evidence="6 7" key="1">
    <citation type="submission" date="2018-05" db="EMBL/GenBank/DDBJ databases">
        <title>Genomic Encyclopedia of Type Strains, Phase IV (KMG-IV): sequencing the most valuable type-strain genomes for metagenomic binning, comparative biology and taxonomic classification.</title>
        <authorList>
            <person name="Goeker M."/>
        </authorList>
    </citation>
    <scope>NUCLEOTIDE SEQUENCE [LARGE SCALE GENOMIC DNA]</scope>
    <source>
        <strain evidence="6 7">DSM 16791</strain>
    </source>
</reference>
<dbReference type="OrthoDB" id="9813383at2"/>
<dbReference type="SUPFAM" id="SSF52317">
    <property type="entry name" value="Class I glutamine amidotransferase-like"/>
    <property type="match status" value="1"/>
</dbReference>
<comment type="pathway">
    <text evidence="4">Amine and polyamine degradation; putrescine degradation; 4-aminobutanoate from putrescine: step 4/4.</text>
</comment>
<sequence length="255" mass="27178">MSGGLVAIPADIRVFEGYTWHAAPDQYVQAAVRGSGVLPLILPALGDAGDVDMVLDRVDGVLISGSRTNVHPALYGEAETEGHGPFDRLRDHTSMQLIRRAIERGIPLLAICRGIQELNVALGGSLATEIQELPGRIDHRKPDTQDRDEAFAIRHAIHVREGSCLAGIVGAGEVKVNSLHRQAISRLAPRLAVEAAAEDGTVEAVSVIDAPGFALGVQWHPEYWVGSDAISDRIFAAFGDAVRARHSGLGRVAAE</sequence>
<name>A0A317PE41_9HYPH</name>
<dbReference type="InterPro" id="IPR044668">
    <property type="entry name" value="PuuD-like"/>
</dbReference>
<gene>
    <name evidence="6" type="ORF">DFR52_10790</name>
</gene>
<accession>A0A317PE41</accession>
<organism evidence="6 7">
    <name type="scientific">Hoeflea marina</name>
    <dbReference type="NCBI Taxonomy" id="274592"/>
    <lineage>
        <taxon>Bacteria</taxon>
        <taxon>Pseudomonadati</taxon>
        <taxon>Pseudomonadota</taxon>
        <taxon>Alphaproteobacteria</taxon>
        <taxon>Hyphomicrobiales</taxon>
        <taxon>Rhizobiaceae</taxon>
        <taxon>Hoeflea</taxon>
    </lineage>
</organism>
<comment type="similarity">
    <text evidence="1">Belongs to the peptidase C26 family.</text>
</comment>
<comment type="function">
    <text evidence="3">Involved in the breakdown of putrescine via hydrolysis of the gamma-glutamyl linkage of gamma-glutamyl-gamma-aminobutyrate.</text>
</comment>
<dbReference type="GO" id="GO:0006598">
    <property type="term" value="P:polyamine catabolic process"/>
    <property type="evidence" value="ECO:0007669"/>
    <property type="project" value="TreeGrafter"/>
</dbReference>
<evidence type="ECO:0000256" key="3">
    <source>
        <dbReference type="ARBA" id="ARBA00055068"/>
    </source>
</evidence>
<evidence type="ECO:0000256" key="5">
    <source>
        <dbReference type="ARBA" id="ARBA00066788"/>
    </source>
</evidence>
<dbReference type="InterPro" id="IPR011697">
    <property type="entry name" value="Peptidase_C26"/>
</dbReference>
<dbReference type="PROSITE" id="PS51273">
    <property type="entry name" value="GATASE_TYPE_1"/>
    <property type="match status" value="1"/>
</dbReference>
<keyword evidence="6" id="KW-0378">Hydrolase</keyword>